<evidence type="ECO:0000313" key="2">
    <source>
        <dbReference type="Proteomes" id="UP000237105"/>
    </source>
</evidence>
<evidence type="ECO:0000313" key="1">
    <source>
        <dbReference type="EMBL" id="PON57101.1"/>
    </source>
</evidence>
<dbReference type="EMBL" id="JXTB01000163">
    <property type="protein sequence ID" value="PON57101.1"/>
    <property type="molecule type" value="Genomic_DNA"/>
</dbReference>
<keyword evidence="2" id="KW-1185">Reference proteome</keyword>
<reference evidence="2" key="1">
    <citation type="submission" date="2016-06" db="EMBL/GenBank/DDBJ databases">
        <title>Parallel loss of symbiosis genes in relatives of nitrogen-fixing non-legume Parasponia.</title>
        <authorList>
            <person name="Van Velzen R."/>
            <person name="Holmer R."/>
            <person name="Bu F."/>
            <person name="Rutten L."/>
            <person name="Van Zeijl A."/>
            <person name="Liu W."/>
            <person name="Santuari L."/>
            <person name="Cao Q."/>
            <person name="Sharma T."/>
            <person name="Shen D."/>
            <person name="Roswanjaya Y."/>
            <person name="Wardhani T."/>
            <person name="Kalhor M.S."/>
            <person name="Jansen J."/>
            <person name="Van den Hoogen J."/>
            <person name="Gungor B."/>
            <person name="Hartog M."/>
            <person name="Hontelez J."/>
            <person name="Verver J."/>
            <person name="Yang W.-C."/>
            <person name="Schijlen E."/>
            <person name="Repin R."/>
            <person name="Schilthuizen M."/>
            <person name="Schranz E."/>
            <person name="Heidstra R."/>
            <person name="Miyata K."/>
            <person name="Fedorova E."/>
            <person name="Kohlen W."/>
            <person name="Bisseling T."/>
            <person name="Smit S."/>
            <person name="Geurts R."/>
        </authorList>
    </citation>
    <scope>NUCLEOTIDE SEQUENCE [LARGE SCALE GENOMIC DNA]</scope>
    <source>
        <strain evidence="2">cv. WU1-14</strain>
    </source>
</reference>
<dbReference type="AlphaFoldDB" id="A0A2P5C7X0"/>
<organism evidence="1 2">
    <name type="scientific">Parasponia andersonii</name>
    <name type="common">Sponia andersonii</name>
    <dbReference type="NCBI Taxonomy" id="3476"/>
    <lineage>
        <taxon>Eukaryota</taxon>
        <taxon>Viridiplantae</taxon>
        <taxon>Streptophyta</taxon>
        <taxon>Embryophyta</taxon>
        <taxon>Tracheophyta</taxon>
        <taxon>Spermatophyta</taxon>
        <taxon>Magnoliopsida</taxon>
        <taxon>eudicotyledons</taxon>
        <taxon>Gunneridae</taxon>
        <taxon>Pentapetalae</taxon>
        <taxon>rosids</taxon>
        <taxon>fabids</taxon>
        <taxon>Rosales</taxon>
        <taxon>Cannabaceae</taxon>
        <taxon>Parasponia</taxon>
    </lineage>
</organism>
<comment type="caution">
    <text evidence="1">The sequence shown here is derived from an EMBL/GenBank/DDBJ whole genome shotgun (WGS) entry which is preliminary data.</text>
</comment>
<gene>
    <name evidence="1" type="ORF">PanWU01x14_176910</name>
</gene>
<proteinExistence type="predicted"/>
<feature type="non-terminal residue" evidence="1">
    <location>
        <position position="1"/>
    </location>
</feature>
<sequence length="92" mass="10281">DATCSITSSVSARNPGILCWPRCFRCNAIEESIIHALFHSQLLGLESMASSTSKNSHHEAILLHTLFELSREELEAFVVTYVKHGSRGRRPK</sequence>
<protein>
    <submittedName>
        <fullName evidence="1">Uncharacterized protein</fullName>
    </submittedName>
</protein>
<name>A0A2P5C7X0_PARAD</name>
<accession>A0A2P5C7X0</accession>
<dbReference type="Proteomes" id="UP000237105">
    <property type="component" value="Unassembled WGS sequence"/>
</dbReference>